<gene>
    <name evidence="1" type="ORF">K0B96_07735</name>
</gene>
<proteinExistence type="predicted"/>
<dbReference type="Gene3D" id="3.40.50.2000">
    <property type="entry name" value="Glycogen Phosphorylase B"/>
    <property type="match status" value="1"/>
</dbReference>
<dbReference type="RefSeq" id="WP_220165742.1">
    <property type="nucleotide sequence ID" value="NZ_CP080507.1"/>
</dbReference>
<accession>A0A8F9TYS5</accession>
<evidence type="ECO:0000313" key="1">
    <source>
        <dbReference type="EMBL" id="QYM80487.1"/>
    </source>
</evidence>
<organism evidence="1 2">
    <name type="scientific">Horticoccus luteus</name>
    <dbReference type="NCBI Taxonomy" id="2862869"/>
    <lineage>
        <taxon>Bacteria</taxon>
        <taxon>Pseudomonadati</taxon>
        <taxon>Verrucomicrobiota</taxon>
        <taxon>Opitutia</taxon>
        <taxon>Opitutales</taxon>
        <taxon>Opitutaceae</taxon>
        <taxon>Horticoccus</taxon>
    </lineage>
</organism>
<keyword evidence="2" id="KW-1185">Reference proteome</keyword>
<name>A0A8F9TYS5_9BACT</name>
<evidence type="ECO:0000313" key="2">
    <source>
        <dbReference type="Proteomes" id="UP000825051"/>
    </source>
</evidence>
<dbReference type="EMBL" id="CP080507">
    <property type="protein sequence ID" value="QYM80487.1"/>
    <property type="molecule type" value="Genomic_DNA"/>
</dbReference>
<reference evidence="1" key="1">
    <citation type="submission" date="2021-08" db="EMBL/GenBank/DDBJ databases">
        <title>Genome of a novel bacterium of the phylum Verrucomicrobia, Oleiharenicola sp. KSB-15.</title>
        <authorList>
            <person name="Chung J.-H."/>
            <person name="Ahn J.-H."/>
            <person name="Yoon Y."/>
            <person name="Kim D.-Y."/>
            <person name="An S.-H."/>
            <person name="Park I."/>
            <person name="Yeon J."/>
        </authorList>
    </citation>
    <scope>NUCLEOTIDE SEQUENCE</scope>
    <source>
        <strain evidence="1">KSB-15</strain>
    </source>
</reference>
<sequence>MSSDPRLFLYYKTAPEANRWLPGDRWIRPLVRRVVRGPRVPSGIDKVYLNLAAGLRKIGVPFQFNRPWHEIRPGDRVGVIGRDRPALAGYDRPNPIVAGVALMTHPSEWPTLCQDYPVARYVQHCQWAIDIYRPYYGDKVCAVWPVGIDTDAWQPASASARTCDFLLYNKIRWNHAAMDRDLVEPIRADLRRAGLTFEEILYGHYRPEDYAAALRRCRAMIFICEHESQGIAYQEALAAGVPVLAWDPGEWLDPARFAWGTPHVAATSVPYFDARCGERFVNHAAFGPALGVFQDRLQAGRYAPRDYIMENLTLERSARRYLKLLNEVASQP</sequence>
<protein>
    <submittedName>
        <fullName evidence="1">Glycosyltransferase</fullName>
    </submittedName>
</protein>
<dbReference type="SUPFAM" id="SSF53756">
    <property type="entry name" value="UDP-Glycosyltransferase/glycogen phosphorylase"/>
    <property type="match status" value="1"/>
</dbReference>
<dbReference type="KEGG" id="ole:K0B96_07735"/>
<dbReference type="AlphaFoldDB" id="A0A8F9TYS5"/>
<dbReference type="Proteomes" id="UP000825051">
    <property type="component" value="Chromosome"/>
</dbReference>